<name>A0A2G5VC97_9PELO</name>
<dbReference type="PANTHER" id="PTHR31379">
    <property type="entry name" value="F-BOX C PROTEIN-RELATED-RELATED"/>
    <property type="match status" value="1"/>
</dbReference>
<evidence type="ECO:0000256" key="1">
    <source>
        <dbReference type="SAM" id="MobiDB-lite"/>
    </source>
</evidence>
<dbReference type="Proteomes" id="UP000230233">
    <property type="component" value="Chromosome II"/>
</dbReference>
<proteinExistence type="predicted"/>
<keyword evidence="3" id="KW-1185">Reference proteome</keyword>
<dbReference type="Pfam" id="PF12078">
    <property type="entry name" value="DUF3557"/>
    <property type="match status" value="1"/>
</dbReference>
<organism evidence="2 3">
    <name type="scientific">Caenorhabditis nigoni</name>
    <dbReference type="NCBI Taxonomy" id="1611254"/>
    <lineage>
        <taxon>Eukaryota</taxon>
        <taxon>Metazoa</taxon>
        <taxon>Ecdysozoa</taxon>
        <taxon>Nematoda</taxon>
        <taxon>Chromadorea</taxon>
        <taxon>Rhabditida</taxon>
        <taxon>Rhabditina</taxon>
        <taxon>Rhabditomorpha</taxon>
        <taxon>Rhabditoidea</taxon>
        <taxon>Rhabditidae</taxon>
        <taxon>Peloderinae</taxon>
        <taxon>Caenorhabditis</taxon>
    </lineage>
</organism>
<evidence type="ECO:0000313" key="3">
    <source>
        <dbReference type="Proteomes" id="UP000230233"/>
    </source>
</evidence>
<dbReference type="EMBL" id="PDUG01000002">
    <property type="protein sequence ID" value="PIC49403.1"/>
    <property type="molecule type" value="Genomic_DNA"/>
</dbReference>
<feature type="compositionally biased region" description="Basic residues" evidence="1">
    <location>
        <begin position="1"/>
        <end position="13"/>
    </location>
</feature>
<sequence>MGRKKAGKPKKEKPKSTAGVSEVVRQMENLYVRNVKKEEETRKLPSRSIKAILYYMDTSARIKVSLAKPRLYKVNQWVPQRIQILKFHSRSVRIDEAEYGYQVTSEYSKTSQRAVLCGYNTDQFGNELNWKRPENQDLKEGDILIERPDGDPKKGDFPLIKSSTRPIKQKYELCMRDIMTGFIKRNIVPKINIPDGLRRIAKDLFEGGPPGKVHYISLLIVDMDEGILRLPVGVKLCINVMILTGHNVNEVYKNIEKIIDLNSFPIQTLVVEIEGPDDPFLKRKNLAWEAQFLDLCLPNPKKFPKIPKQDWREIFRNFHHPNFHISELELDEDEFLEIVRDWICRPRKIGSRFGMNSTQISHLMNLVSCTYEAAKGTLVLAGNYQIPYAVIIPTSATATNELLCYMEKSPFYEQEITKQSEHQQKWQIVLGSFPLGSIRDIVLTDS</sequence>
<evidence type="ECO:0000313" key="2">
    <source>
        <dbReference type="EMBL" id="PIC49403.1"/>
    </source>
</evidence>
<reference evidence="3" key="1">
    <citation type="submission" date="2017-10" db="EMBL/GenBank/DDBJ databases">
        <title>Rapid genome shrinkage in a self-fertile nematode reveals novel sperm competition proteins.</title>
        <authorList>
            <person name="Yin D."/>
            <person name="Schwarz E.M."/>
            <person name="Thomas C.G."/>
            <person name="Felde R.L."/>
            <person name="Korf I.F."/>
            <person name="Cutter A.D."/>
            <person name="Schartner C.M."/>
            <person name="Ralston E.J."/>
            <person name="Meyer B.J."/>
            <person name="Haag E.S."/>
        </authorList>
    </citation>
    <scope>NUCLEOTIDE SEQUENCE [LARGE SCALE GENOMIC DNA]</scope>
    <source>
        <strain evidence="3">JU1422</strain>
    </source>
</reference>
<protein>
    <submittedName>
        <fullName evidence="2">Uncharacterized protein</fullName>
    </submittedName>
</protein>
<dbReference type="PANTHER" id="PTHR31379:SF1">
    <property type="entry name" value="F-BOX C PROTEIN-RELATED"/>
    <property type="match status" value="1"/>
</dbReference>
<dbReference type="OrthoDB" id="5910972at2759"/>
<dbReference type="AlphaFoldDB" id="A0A2G5VC97"/>
<comment type="caution">
    <text evidence="2">The sequence shown here is derived from an EMBL/GenBank/DDBJ whole genome shotgun (WGS) entry which is preliminary data.</text>
</comment>
<dbReference type="InterPro" id="IPR021942">
    <property type="entry name" value="DUF3557"/>
</dbReference>
<accession>A0A2G5VC97</accession>
<gene>
    <name evidence="2" type="primary">Cnig_chr_II.g8024</name>
    <name evidence="2" type="ORF">B9Z55_008024</name>
</gene>
<feature type="region of interest" description="Disordered" evidence="1">
    <location>
        <begin position="1"/>
        <end position="20"/>
    </location>
</feature>